<dbReference type="Proteomes" id="UP000028525">
    <property type="component" value="Unassembled WGS sequence"/>
</dbReference>
<evidence type="ECO:0000313" key="3">
    <source>
        <dbReference type="Proteomes" id="UP000028525"/>
    </source>
</evidence>
<accession>A0A084JN72</accession>
<dbReference type="AlphaFoldDB" id="A0A084JN72"/>
<reference evidence="2 3" key="1">
    <citation type="submission" date="2014-07" db="EMBL/GenBank/DDBJ databases">
        <title>Draft genome of Clostridium celerecrescens 152B isolated from sediments associated with methane hydrate from Krishna Godavari basin.</title>
        <authorList>
            <person name="Honkalas V.S."/>
            <person name="Dabir A.P."/>
            <person name="Arora P."/>
            <person name="Dhakephalkar P.K."/>
        </authorList>
    </citation>
    <scope>NUCLEOTIDE SEQUENCE [LARGE SCALE GENOMIC DNA]</scope>
    <source>
        <strain evidence="2 3">152B</strain>
    </source>
</reference>
<dbReference type="InterPro" id="IPR021027">
    <property type="entry name" value="Transposase_put_HTH"/>
</dbReference>
<name>A0A084JN72_9FIRM</name>
<protein>
    <submittedName>
        <fullName evidence="2">Transposase</fullName>
    </submittedName>
</protein>
<dbReference type="EMBL" id="JPME01000012">
    <property type="protein sequence ID" value="KEZ90406.1"/>
    <property type="molecule type" value="Genomic_DNA"/>
</dbReference>
<evidence type="ECO:0000313" key="2">
    <source>
        <dbReference type="EMBL" id="KEZ90406.1"/>
    </source>
</evidence>
<dbReference type="Pfam" id="PF12323">
    <property type="entry name" value="HTH_OrfB_IS605"/>
    <property type="match status" value="1"/>
</dbReference>
<sequence length="53" mass="6295">MNKAYKFRLYPNAEQMNLLTRTFGCVRFIYNKMLGDKIDYYHETGKKLSNTPA</sequence>
<dbReference type="OrthoDB" id="1551477at2"/>
<proteinExistence type="predicted"/>
<keyword evidence="3" id="KW-1185">Reference proteome</keyword>
<gene>
    <name evidence="2" type="ORF">IO98_10770</name>
</gene>
<comment type="caution">
    <text evidence="2">The sequence shown here is derived from an EMBL/GenBank/DDBJ whole genome shotgun (WGS) entry which is preliminary data.</text>
</comment>
<feature type="domain" description="Transposase putative helix-turn-helix" evidence="1">
    <location>
        <begin position="1"/>
        <end position="46"/>
    </location>
</feature>
<feature type="non-terminal residue" evidence="2">
    <location>
        <position position="53"/>
    </location>
</feature>
<organism evidence="2 3">
    <name type="scientific">Lacrimispora celerecrescens</name>
    <dbReference type="NCBI Taxonomy" id="29354"/>
    <lineage>
        <taxon>Bacteria</taxon>
        <taxon>Bacillati</taxon>
        <taxon>Bacillota</taxon>
        <taxon>Clostridia</taxon>
        <taxon>Lachnospirales</taxon>
        <taxon>Lachnospiraceae</taxon>
        <taxon>Lacrimispora</taxon>
    </lineage>
</organism>
<evidence type="ECO:0000259" key="1">
    <source>
        <dbReference type="Pfam" id="PF12323"/>
    </source>
</evidence>